<organism evidence="7 8">
    <name type="scientific">Paulownia witches'-broom phytoplasma</name>
    <dbReference type="NCBI Taxonomy" id="39647"/>
    <lineage>
        <taxon>Bacteria</taxon>
        <taxon>Bacillati</taxon>
        <taxon>Mycoplasmatota</taxon>
        <taxon>Mollicutes</taxon>
        <taxon>Acholeplasmatales</taxon>
        <taxon>Acholeplasmataceae</taxon>
        <taxon>Candidatus Phytoplasma</taxon>
        <taxon>16SrI (Aster yellows group)</taxon>
    </lineage>
</organism>
<evidence type="ECO:0000256" key="1">
    <source>
        <dbReference type="ARBA" id="ARBA00022741"/>
    </source>
</evidence>
<reference evidence="7 8" key="1">
    <citation type="journal article" date="2021" name="Mol. Plant">
        <title>Genomic insights into the fast growth of paulownias and the formation of Paulownia witches' broom.</title>
        <authorList>
            <person name="Cao Y."/>
            <person name="Sun G."/>
            <person name="Zhai X."/>
            <person name="Xu P."/>
            <person name="Ma L."/>
            <person name="Deng M."/>
            <person name="Zhao Z."/>
            <person name="Yang H."/>
            <person name="Dong Y."/>
            <person name="Shang Z."/>
            <person name="Lv Y."/>
            <person name="Yan L."/>
            <person name="Liu H."/>
            <person name="Cao X."/>
            <person name="Li B."/>
            <person name="Wang Z."/>
            <person name="Zhao X."/>
            <person name="Yu H."/>
            <person name="Wang F."/>
            <person name="Ma W."/>
            <person name="Huang J."/>
            <person name="Fan G."/>
        </authorList>
    </citation>
    <scope>NUCLEOTIDE SEQUENCE [LARGE SCALE GENOMIC DNA]</scope>
    <source>
        <strain evidence="7 8">Zhengzhou</strain>
    </source>
</reference>
<dbReference type="InterPro" id="IPR000212">
    <property type="entry name" value="DNA_helicase_UvrD/REP"/>
</dbReference>
<gene>
    <name evidence="7" type="ORF">HGD80_02305</name>
</gene>
<evidence type="ECO:0000259" key="6">
    <source>
        <dbReference type="PROSITE" id="PS51198"/>
    </source>
</evidence>
<keyword evidence="1 5" id="KW-0547">Nucleotide-binding</keyword>
<dbReference type="Pfam" id="PF00580">
    <property type="entry name" value="UvrD-helicase"/>
    <property type="match status" value="1"/>
</dbReference>
<dbReference type="PROSITE" id="PS51198">
    <property type="entry name" value="UVRD_HELICASE_ATP_BIND"/>
    <property type="match status" value="1"/>
</dbReference>
<evidence type="ECO:0000313" key="8">
    <source>
        <dbReference type="Proteomes" id="UP000825369"/>
    </source>
</evidence>
<dbReference type="PANTHER" id="PTHR11070">
    <property type="entry name" value="UVRD / RECB / PCRA DNA HELICASE FAMILY MEMBER"/>
    <property type="match status" value="1"/>
</dbReference>
<keyword evidence="3 5" id="KW-0347">Helicase</keyword>
<proteinExistence type="predicted"/>
<feature type="domain" description="UvrD-like helicase ATP-binding" evidence="6">
    <location>
        <begin position="3"/>
        <end position="289"/>
    </location>
</feature>
<feature type="binding site" evidence="5">
    <location>
        <begin position="24"/>
        <end position="31"/>
    </location>
    <ligand>
        <name>ATP</name>
        <dbReference type="ChEBI" id="CHEBI:30616"/>
    </ligand>
</feature>
<name>A0ABX8TPY8_9MOLU</name>
<dbReference type="RefSeq" id="WP_219475551.1">
    <property type="nucleotide sequence ID" value="NZ_CP066882.1"/>
</dbReference>
<evidence type="ECO:0000256" key="2">
    <source>
        <dbReference type="ARBA" id="ARBA00022801"/>
    </source>
</evidence>
<evidence type="ECO:0000313" key="7">
    <source>
        <dbReference type="EMBL" id="QYC31375.1"/>
    </source>
</evidence>
<accession>A0ABX8TPY8</accession>
<dbReference type="InterPro" id="IPR014016">
    <property type="entry name" value="UvrD-like_ATP-bd"/>
</dbReference>
<evidence type="ECO:0000256" key="4">
    <source>
        <dbReference type="ARBA" id="ARBA00022840"/>
    </source>
</evidence>
<keyword evidence="4 5" id="KW-0067">ATP-binding</keyword>
<keyword evidence="8" id="KW-1185">Reference proteome</keyword>
<dbReference type="Proteomes" id="UP000825369">
    <property type="component" value="Chromosome"/>
</dbReference>
<evidence type="ECO:0000256" key="3">
    <source>
        <dbReference type="ARBA" id="ARBA00022806"/>
    </source>
</evidence>
<evidence type="ECO:0000256" key="5">
    <source>
        <dbReference type="PROSITE-ProRule" id="PRU00560"/>
    </source>
</evidence>
<sequence length="289" mass="34779">MLFNLSKEQKDIINSDASCMYIHGGAGSGKTTILIEKLRQKEKEKPLILVATNATKNIIYDKLFSSLKEDYPSYNDDELEKYLKDNYEIRTFHSFAYSCYLKYNIFNETAQQRKFIDDEIKLNILKLILKENQDLKIYFKEQRKYSFRKLLQELNNLIRLTFQKENCYSSIKIDDKVLKKSFELLLNFYYEKLNYYNLITFDGLLIETSDFIEFVERNNGLIYNRPVFIDEFQDLNYFYYFIIKELLFNKPNSLYCFGDYTQNIYSSFGSSERILELFVKDFKPEKHFF</sequence>
<dbReference type="EMBL" id="CP066882">
    <property type="protein sequence ID" value="QYC31375.1"/>
    <property type="molecule type" value="Genomic_DNA"/>
</dbReference>
<keyword evidence="2 5" id="KW-0378">Hydrolase</keyword>
<protein>
    <submittedName>
        <fullName evidence="7">UvrD-helicase domain-containing protein</fullName>
    </submittedName>
</protein>